<feature type="transmembrane region" description="Helical" evidence="6">
    <location>
        <begin position="215"/>
        <end position="235"/>
    </location>
</feature>
<evidence type="ECO:0000259" key="7">
    <source>
        <dbReference type="Pfam" id="PF00892"/>
    </source>
</evidence>
<organism evidence="8 9">
    <name type="scientific">Ramlibacter henchirensis</name>
    <dbReference type="NCBI Taxonomy" id="204072"/>
    <lineage>
        <taxon>Bacteria</taxon>
        <taxon>Pseudomonadati</taxon>
        <taxon>Pseudomonadota</taxon>
        <taxon>Betaproteobacteria</taxon>
        <taxon>Burkholderiales</taxon>
        <taxon>Comamonadaceae</taxon>
        <taxon>Ramlibacter</taxon>
    </lineage>
</organism>
<keyword evidence="9" id="KW-1185">Reference proteome</keyword>
<evidence type="ECO:0000256" key="1">
    <source>
        <dbReference type="ARBA" id="ARBA00004141"/>
    </source>
</evidence>
<dbReference type="SUPFAM" id="SSF103481">
    <property type="entry name" value="Multidrug resistance efflux transporter EmrE"/>
    <property type="match status" value="2"/>
</dbReference>
<reference evidence="8 9" key="1">
    <citation type="submission" date="2019-03" db="EMBL/GenBank/DDBJ databases">
        <title>Ramlibacter henchirensis DSM 14656, whole genome shotgun sequence.</title>
        <authorList>
            <person name="Zhang X."/>
            <person name="Feng G."/>
            <person name="Zhu H."/>
        </authorList>
    </citation>
    <scope>NUCLEOTIDE SEQUENCE [LARGE SCALE GENOMIC DNA]</scope>
    <source>
        <strain evidence="8 9">DSM 14656</strain>
    </source>
</reference>
<evidence type="ECO:0000256" key="3">
    <source>
        <dbReference type="ARBA" id="ARBA00022692"/>
    </source>
</evidence>
<gene>
    <name evidence="8" type="ORF">EZ313_20140</name>
</gene>
<feature type="transmembrane region" description="Helical" evidence="6">
    <location>
        <begin position="97"/>
        <end position="117"/>
    </location>
</feature>
<dbReference type="PANTHER" id="PTHR32322">
    <property type="entry name" value="INNER MEMBRANE TRANSPORTER"/>
    <property type="match status" value="1"/>
</dbReference>
<feature type="transmembrane region" description="Helical" evidence="6">
    <location>
        <begin position="180"/>
        <end position="203"/>
    </location>
</feature>
<feature type="domain" description="EamA" evidence="7">
    <location>
        <begin position="5"/>
        <end position="141"/>
    </location>
</feature>
<dbReference type="InterPro" id="IPR037185">
    <property type="entry name" value="EmrE-like"/>
</dbReference>
<dbReference type="GO" id="GO:0016020">
    <property type="term" value="C:membrane"/>
    <property type="evidence" value="ECO:0007669"/>
    <property type="project" value="UniProtKB-SubCell"/>
</dbReference>
<keyword evidence="3 6" id="KW-0812">Transmembrane</keyword>
<feature type="transmembrane region" description="Helical" evidence="6">
    <location>
        <begin position="151"/>
        <end position="173"/>
    </location>
</feature>
<feature type="transmembrane region" description="Helical" evidence="6">
    <location>
        <begin position="247"/>
        <end position="266"/>
    </location>
</feature>
<evidence type="ECO:0000256" key="6">
    <source>
        <dbReference type="SAM" id="Phobius"/>
    </source>
</evidence>
<evidence type="ECO:0000313" key="8">
    <source>
        <dbReference type="EMBL" id="TFZ00758.1"/>
    </source>
</evidence>
<proteinExistence type="inferred from homology"/>
<feature type="transmembrane region" description="Helical" evidence="6">
    <location>
        <begin position="124"/>
        <end position="145"/>
    </location>
</feature>
<dbReference type="OrthoDB" id="8903763at2"/>
<dbReference type="EMBL" id="SMLM01000003">
    <property type="protein sequence ID" value="TFZ00758.1"/>
    <property type="molecule type" value="Genomic_DNA"/>
</dbReference>
<comment type="caution">
    <text evidence="8">The sequence shown here is derived from an EMBL/GenBank/DDBJ whole genome shotgun (WGS) entry which is preliminary data.</text>
</comment>
<evidence type="ECO:0000256" key="2">
    <source>
        <dbReference type="ARBA" id="ARBA00007362"/>
    </source>
</evidence>
<keyword evidence="5 6" id="KW-0472">Membrane</keyword>
<dbReference type="InterPro" id="IPR000620">
    <property type="entry name" value="EamA_dom"/>
</dbReference>
<feature type="transmembrane region" description="Helical" evidence="6">
    <location>
        <begin position="37"/>
        <end position="57"/>
    </location>
</feature>
<comment type="subcellular location">
    <subcellularLocation>
        <location evidence="1">Membrane</location>
        <topology evidence="1">Multi-pass membrane protein</topology>
    </subcellularLocation>
</comment>
<comment type="similarity">
    <text evidence="2">Belongs to the EamA transporter family.</text>
</comment>
<dbReference type="Proteomes" id="UP000298180">
    <property type="component" value="Unassembled WGS sequence"/>
</dbReference>
<dbReference type="RefSeq" id="WP_135265097.1">
    <property type="nucleotide sequence ID" value="NZ_SMLM01000003.1"/>
</dbReference>
<dbReference type="Pfam" id="PF00892">
    <property type="entry name" value="EamA"/>
    <property type="match status" value="2"/>
</dbReference>
<dbReference type="Gene3D" id="1.10.3730.20">
    <property type="match status" value="1"/>
</dbReference>
<evidence type="ECO:0000256" key="5">
    <source>
        <dbReference type="ARBA" id="ARBA00023136"/>
    </source>
</evidence>
<dbReference type="PANTHER" id="PTHR32322:SF2">
    <property type="entry name" value="EAMA DOMAIN-CONTAINING PROTEIN"/>
    <property type="match status" value="1"/>
</dbReference>
<name>A0A4Z0BR84_9BURK</name>
<feature type="transmembrane region" description="Helical" evidence="6">
    <location>
        <begin position="69"/>
        <end position="91"/>
    </location>
</feature>
<protein>
    <submittedName>
        <fullName evidence="8">DMT family transporter</fullName>
    </submittedName>
</protein>
<evidence type="ECO:0000256" key="4">
    <source>
        <dbReference type="ARBA" id="ARBA00022989"/>
    </source>
</evidence>
<evidence type="ECO:0000313" key="9">
    <source>
        <dbReference type="Proteomes" id="UP000298180"/>
    </source>
</evidence>
<accession>A0A4Z0BR84</accession>
<keyword evidence="4 6" id="KW-1133">Transmembrane helix</keyword>
<sequence>MNLALWAAAATGVQVGAAIVASRFAVAEVPPLTLAMLRYALGFACLLPFAWRVLAAMPRSAARAPARDLLAMAALGIGQFGVLIALLNFGLQRVPAAQAALIFSLFPLLTLALATALGREKPTASLAVGVLLSIAGVACTLVPKLEARHAGGWWGEMAVLGAAATGALCSVLYRPYLQRYPVVPVSAFAMLASVVALALLALPEAWPARLGGFGAGAWWAIGFIGVSSGIGYFWWLYALKHLPPTRVTVFLALNPVTAALLGWGLLGERPQAWTWFALLLIGTGLWLATRRADNPRP</sequence>
<dbReference type="InterPro" id="IPR050638">
    <property type="entry name" value="AA-Vitamin_Transporters"/>
</dbReference>
<feature type="transmembrane region" description="Helical" evidence="6">
    <location>
        <begin position="272"/>
        <end position="289"/>
    </location>
</feature>
<dbReference type="AlphaFoldDB" id="A0A4Z0BR84"/>
<feature type="domain" description="EamA" evidence="7">
    <location>
        <begin position="153"/>
        <end position="289"/>
    </location>
</feature>